<keyword evidence="2" id="KW-1185">Reference proteome</keyword>
<reference evidence="1 2" key="1">
    <citation type="journal article" date="2021" name="Elife">
        <title>Chloroplast acquisition without the gene transfer in kleptoplastic sea slugs, Plakobranchus ocellatus.</title>
        <authorList>
            <person name="Maeda T."/>
            <person name="Takahashi S."/>
            <person name="Yoshida T."/>
            <person name="Shimamura S."/>
            <person name="Takaki Y."/>
            <person name="Nagai Y."/>
            <person name="Toyoda A."/>
            <person name="Suzuki Y."/>
            <person name="Arimoto A."/>
            <person name="Ishii H."/>
            <person name="Satoh N."/>
            <person name="Nishiyama T."/>
            <person name="Hasebe M."/>
            <person name="Maruyama T."/>
            <person name="Minagawa J."/>
            <person name="Obokata J."/>
            <person name="Shigenobu S."/>
        </authorList>
    </citation>
    <scope>NUCLEOTIDE SEQUENCE [LARGE SCALE GENOMIC DNA]</scope>
</reference>
<dbReference type="Proteomes" id="UP000735302">
    <property type="component" value="Unassembled WGS sequence"/>
</dbReference>
<organism evidence="1 2">
    <name type="scientific">Plakobranchus ocellatus</name>
    <dbReference type="NCBI Taxonomy" id="259542"/>
    <lineage>
        <taxon>Eukaryota</taxon>
        <taxon>Metazoa</taxon>
        <taxon>Spiralia</taxon>
        <taxon>Lophotrochozoa</taxon>
        <taxon>Mollusca</taxon>
        <taxon>Gastropoda</taxon>
        <taxon>Heterobranchia</taxon>
        <taxon>Euthyneura</taxon>
        <taxon>Panpulmonata</taxon>
        <taxon>Sacoglossa</taxon>
        <taxon>Placobranchoidea</taxon>
        <taxon>Plakobranchidae</taxon>
        <taxon>Plakobranchus</taxon>
    </lineage>
</organism>
<dbReference type="AlphaFoldDB" id="A0AAV4ALI6"/>
<gene>
    <name evidence="1" type="ORF">PoB_003473000</name>
</gene>
<comment type="caution">
    <text evidence="1">The sequence shown here is derived from an EMBL/GenBank/DDBJ whole genome shotgun (WGS) entry which is preliminary data.</text>
</comment>
<sequence length="66" mass="6932">MGALVAHRIANPPRHLQKSFSVKKADLRLLGPSSEQNIGNGPRVSDRGSAADLKAVSLSTVSPTLL</sequence>
<proteinExistence type="predicted"/>
<protein>
    <submittedName>
        <fullName evidence="1">Uncharacterized protein</fullName>
    </submittedName>
</protein>
<evidence type="ECO:0000313" key="1">
    <source>
        <dbReference type="EMBL" id="GFO08225.1"/>
    </source>
</evidence>
<evidence type="ECO:0000313" key="2">
    <source>
        <dbReference type="Proteomes" id="UP000735302"/>
    </source>
</evidence>
<accession>A0AAV4ALI6</accession>
<name>A0AAV4ALI6_9GAST</name>
<dbReference type="EMBL" id="BLXT01003952">
    <property type="protein sequence ID" value="GFO08225.1"/>
    <property type="molecule type" value="Genomic_DNA"/>
</dbReference>